<evidence type="ECO:0000313" key="3">
    <source>
        <dbReference type="Proteomes" id="UP000680158"/>
    </source>
</evidence>
<feature type="domain" description="PPM-type phosphatase" evidence="1">
    <location>
        <begin position="8"/>
        <end position="253"/>
    </location>
</feature>
<dbReference type="NCBIfam" id="NF033484">
    <property type="entry name" value="Stp1_PP2C_phos"/>
    <property type="match status" value="1"/>
</dbReference>
<dbReference type="AlphaFoldDB" id="A0A941I2U9"/>
<dbReference type="EMBL" id="JAGSPM010000003">
    <property type="protein sequence ID" value="MBR7746300.1"/>
    <property type="molecule type" value="Genomic_DNA"/>
</dbReference>
<protein>
    <submittedName>
        <fullName evidence="2">Stp1/IreP family PP2C-type Ser/Thr phosphatase</fullName>
    </submittedName>
</protein>
<keyword evidence="3" id="KW-1185">Reference proteome</keyword>
<comment type="caution">
    <text evidence="2">The sequence shown here is derived from an EMBL/GenBank/DDBJ whole genome shotgun (WGS) entry which is preliminary data.</text>
</comment>
<dbReference type="PANTHER" id="PTHR47992">
    <property type="entry name" value="PROTEIN PHOSPHATASE"/>
    <property type="match status" value="1"/>
</dbReference>
<dbReference type="InterPro" id="IPR001932">
    <property type="entry name" value="PPM-type_phosphatase-like_dom"/>
</dbReference>
<proteinExistence type="predicted"/>
<dbReference type="SMART" id="SM00331">
    <property type="entry name" value="PP2C_SIG"/>
    <property type="match status" value="1"/>
</dbReference>
<gene>
    <name evidence="2" type="ORF">KDM92_06870</name>
</gene>
<accession>A0A941I2U9</accession>
<dbReference type="Gene3D" id="3.60.40.10">
    <property type="entry name" value="PPM-type phosphatase domain"/>
    <property type="match status" value="1"/>
</dbReference>
<dbReference type="InterPro" id="IPR015655">
    <property type="entry name" value="PP2C"/>
</dbReference>
<dbReference type="PROSITE" id="PS51746">
    <property type="entry name" value="PPM_2"/>
    <property type="match status" value="1"/>
</dbReference>
<dbReference type="CDD" id="cd00143">
    <property type="entry name" value="PP2Cc"/>
    <property type="match status" value="1"/>
</dbReference>
<reference evidence="2 3" key="1">
    <citation type="submission" date="2021-04" db="EMBL/GenBank/DDBJ databases">
        <title>novel species isolated from subtropical streams in China.</title>
        <authorList>
            <person name="Lu H."/>
        </authorList>
    </citation>
    <scope>NUCLEOTIDE SEQUENCE [LARGE SCALE GENOMIC DNA]</scope>
    <source>
        <strain evidence="2 3">BYS107W</strain>
    </source>
</reference>
<dbReference type="RefSeq" id="WP_212683647.1">
    <property type="nucleotide sequence ID" value="NZ_JAGSPM010000003.1"/>
</dbReference>
<dbReference type="Pfam" id="PF13672">
    <property type="entry name" value="PP2C_2"/>
    <property type="match status" value="1"/>
</dbReference>
<dbReference type="SMART" id="SM00332">
    <property type="entry name" value="PP2Cc"/>
    <property type="match status" value="1"/>
</dbReference>
<organism evidence="2 3">
    <name type="scientific">Undibacterium baiyunense</name>
    <dbReference type="NCBI Taxonomy" id="2828731"/>
    <lineage>
        <taxon>Bacteria</taxon>
        <taxon>Pseudomonadati</taxon>
        <taxon>Pseudomonadota</taxon>
        <taxon>Betaproteobacteria</taxon>
        <taxon>Burkholderiales</taxon>
        <taxon>Oxalobacteraceae</taxon>
        <taxon>Undibacterium</taxon>
    </lineage>
</organism>
<sequence length="268" mass="29782">MPAQTVLEFASHSDTGLVRSHNEDAIVISPELGLAILADGMGGYNAGEVASQMSVDLVREQIRNSLDATWMPRLPWQSSISEKWVQDAIVYANQKVIEQANKNPDNFGMGTTIVAALCHYDKLVIGHVGDSRAYLFRENYLEQITRDHSVLQAQIDAGLISQADAHLSPIKNLITRAVGSNDEIEVEVHEHAMRVGDIFVLCSDGLSDMLDQIHIQTVLREQSEDLDTCCKTLVYLANRQGGFDNISVVLIRVKELHERGFMEYIFAS</sequence>
<dbReference type="Proteomes" id="UP000680158">
    <property type="component" value="Unassembled WGS sequence"/>
</dbReference>
<evidence type="ECO:0000313" key="2">
    <source>
        <dbReference type="EMBL" id="MBR7746300.1"/>
    </source>
</evidence>
<dbReference type="GO" id="GO:0004722">
    <property type="term" value="F:protein serine/threonine phosphatase activity"/>
    <property type="evidence" value="ECO:0007669"/>
    <property type="project" value="InterPro"/>
</dbReference>
<evidence type="ECO:0000259" key="1">
    <source>
        <dbReference type="PROSITE" id="PS51746"/>
    </source>
</evidence>
<dbReference type="SUPFAM" id="SSF81606">
    <property type="entry name" value="PP2C-like"/>
    <property type="match status" value="1"/>
</dbReference>
<name>A0A941I2U9_9BURK</name>
<dbReference type="InterPro" id="IPR036457">
    <property type="entry name" value="PPM-type-like_dom_sf"/>
</dbReference>